<reference evidence="2" key="1">
    <citation type="submission" date="2020-07" db="EMBL/GenBank/DDBJ databases">
        <authorList>
            <person name="Lin J."/>
        </authorList>
    </citation>
    <scope>NUCLEOTIDE SEQUENCE</scope>
</reference>
<organism evidence="2">
    <name type="scientific">Ananas comosus var. bracteatus</name>
    <name type="common">red pineapple</name>
    <dbReference type="NCBI Taxonomy" id="296719"/>
    <lineage>
        <taxon>Eukaryota</taxon>
        <taxon>Viridiplantae</taxon>
        <taxon>Streptophyta</taxon>
        <taxon>Embryophyta</taxon>
        <taxon>Tracheophyta</taxon>
        <taxon>Spermatophyta</taxon>
        <taxon>Magnoliopsida</taxon>
        <taxon>Liliopsida</taxon>
        <taxon>Poales</taxon>
        <taxon>Bromeliaceae</taxon>
        <taxon>Bromelioideae</taxon>
        <taxon>Ananas</taxon>
    </lineage>
</organism>
<name>A0A6V7PUK2_ANACO</name>
<feature type="compositionally biased region" description="Low complexity" evidence="1">
    <location>
        <begin position="240"/>
        <end position="291"/>
    </location>
</feature>
<feature type="region of interest" description="Disordered" evidence="1">
    <location>
        <begin position="230"/>
        <end position="299"/>
    </location>
</feature>
<evidence type="ECO:0000256" key="1">
    <source>
        <dbReference type="SAM" id="MobiDB-lite"/>
    </source>
</evidence>
<sequence length="299" mass="31468">MFCNHPLSRALRLPHLRPPRTSPYYHFCLPSRFFNNTSSSSSSSSSCLFTPPLEPGAYSDPAAADSANTILHLLRSTDPSAVSSALRHCGVSPTPSLVASLLDSPASSLSSLPAASLLSFSLWARPHLPAHLLASLVDLLARSRSFNSAWSLLLSRPSPLPAFAPLLRRYARAGSPSAAVRTFRFLLRHPESLAAPHADCSCPFDLLIDALCKEGHPRAAADLVRRRRCEDGTWSPPPSASTTSSSTAGSARAASRRPSGSGARCAATACAPPSSPTAPSSRASAARAALTRPPPSSTR</sequence>
<protein>
    <recommendedName>
        <fullName evidence="3">Pentatricopeptide repeat-containing protein</fullName>
    </recommendedName>
</protein>
<accession>A0A6V7PUK2</accession>
<gene>
    <name evidence="2" type="ORF">CB5_LOCUS17698</name>
</gene>
<evidence type="ECO:0000313" key="2">
    <source>
        <dbReference type="EMBL" id="CAD1834487.1"/>
    </source>
</evidence>
<proteinExistence type="predicted"/>
<dbReference type="EMBL" id="LR862152">
    <property type="protein sequence ID" value="CAD1834487.1"/>
    <property type="molecule type" value="Genomic_DNA"/>
</dbReference>
<evidence type="ECO:0008006" key="3">
    <source>
        <dbReference type="Google" id="ProtNLM"/>
    </source>
</evidence>
<dbReference type="AlphaFoldDB" id="A0A6V7PUK2"/>